<feature type="compositionally biased region" description="Basic and acidic residues" evidence="1">
    <location>
        <begin position="1"/>
        <end position="13"/>
    </location>
</feature>
<evidence type="ECO:0000313" key="3">
    <source>
        <dbReference type="Proteomes" id="UP001497482"/>
    </source>
</evidence>
<feature type="compositionally biased region" description="Pro residues" evidence="1">
    <location>
        <begin position="113"/>
        <end position="122"/>
    </location>
</feature>
<dbReference type="Proteomes" id="UP001497482">
    <property type="component" value="Chromosome 12"/>
</dbReference>
<accession>A0AAV2JJT1</accession>
<dbReference type="AlphaFoldDB" id="A0AAV2JJT1"/>
<evidence type="ECO:0000313" key="2">
    <source>
        <dbReference type="EMBL" id="CAL1576307.1"/>
    </source>
</evidence>
<feature type="compositionally biased region" description="Basic residues" evidence="1">
    <location>
        <begin position="14"/>
        <end position="27"/>
    </location>
</feature>
<protein>
    <submittedName>
        <fullName evidence="2">Uncharacterized protein</fullName>
    </submittedName>
</protein>
<reference evidence="2 3" key="1">
    <citation type="submission" date="2024-04" db="EMBL/GenBank/DDBJ databases">
        <authorList>
            <person name="Waldvogel A.-M."/>
            <person name="Schoenle A."/>
        </authorList>
    </citation>
    <scope>NUCLEOTIDE SEQUENCE [LARGE SCALE GENOMIC DNA]</scope>
</reference>
<feature type="compositionally biased region" description="Basic and acidic residues" evidence="1">
    <location>
        <begin position="84"/>
        <end position="99"/>
    </location>
</feature>
<feature type="region of interest" description="Disordered" evidence="1">
    <location>
        <begin position="1"/>
        <end position="146"/>
    </location>
</feature>
<feature type="compositionally biased region" description="Basic and acidic residues" evidence="1">
    <location>
        <begin position="48"/>
        <end position="66"/>
    </location>
</feature>
<organism evidence="2 3">
    <name type="scientific">Knipowitschia caucasica</name>
    <name type="common">Caucasian dwarf goby</name>
    <name type="synonym">Pomatoschistus caucasicus</name>
    <dbReference type="NCBI Taxonomy" id="637954"/>
    <lineage>
        <taxon>Eukaryota</taxon>
        <taxon>Metazoa</taxon>
        <taxon>Chordata</taxon>
        <taxon>Craniata</taxon>
        <taxon>Vertebrata</taxon>
        <taxon>Euteleostomi</taxon>
        <taxon>Actinopterygii</taxon>
        <taxon>Neopterygii</taxon>
        <taxon>Teleostei</taxon>
        <taxon>Neoteleostei</taxon>
        <taxon>Acanthomorphata</taxon>
        <taxon>Gobiaria</taxon>
        <taxon>Gobiiformes</taxon>
        <taxon>Gobioidei</taxon>
        <taxon>Gobiidae</taxon>
        <taxon>Gobiinae</taxon>
        <taxon>Knipowitschia</taxon>
    </lineage>
</organism>
<keyword evidence="3" id="KW-1185">Reference proteome</keyword>
<dbReference type="EMBL" id="OZ035834">
    <property type="protein sequence ID" value="CAL1576307.1"/>
    <property type="molecule type" value="Genomic_DNA"/>
</dbReference>
<proteinExistence type="predicted"/>
<sequence length="228" mass="23959">MSKEERGGKEQGKGNKRKKNCGRRRRQEGRSVVGGRGGGPEKKRRPSKRQERGGMKERKRGEKEGGNGRGGGTGDRGRIMLRGGEGEEKGGGNGEKEGGGRGGELSPFNTDSPPFPPPPPGHGPGACPLAAPGAPSSGSLSRSHLSPRGLGLARYYLIRSPAGGSRVRHAPSPAVVVVNHSHVDQRRWFSGINPKVPNRYDTGQVSAGPVWAPLPARCPTLTPPGPRG</sequence>
<gene>
    <name evidence="2" type="ORF">KC01_LOCUS7745</name>
</gene>
<name>A0AAV2JJT1_KNICA</name>
<feature type="compositionally biased region" description="Low complexity" evidence="1">
    <location>
        <begin position="125"/>
        <end position="146"/>
    </location>
</feature>
<evidence type="ECO:0000256" key="1">
    <source>
        <dbReference type="SAM" id="MobiDB-lite"/>
    </source>
</evidence>